<dbReference type="InParanoid" id="E4ZHM9"/>
<protein>
    <submittedName>
        <fullName evidence="1">Predicted protein</fullName>
    </submittedName>
</protein>
<evidence type="ECO:0000313" key="2">
    <source>
        <dbReference type="Proteomes" id="UP000002668"/>
    </source>
</evidence>
<dbReference type="EMBL" id="FP929065">
    <property type="protein sequence ID" value="CBX90862.1"/>
    <property type="molecule type" value="Genomic_DNA"/>
</dbReference>
<gene>
    <name evidence="1" type="ORF">LEMA_uP058960.1</name>
</gene>
<dbReference type="HOGENOM" id="CLU_2776371_0_0_1"/>
<keyword evidence="2" id="KW-1185">Reference proteome</keyword>
<reference evidence="2" key="1">
    <citation type="journal article" date="2011" name="Nat. Commun.">
        <title>Effector diversification within compartments of the Leptosphaeria maculans genome affected by Repeat-Induced Point mutations.</title>
        <authorList>
            <person name="Rouxel T."/>
            <person name="Grandaubert J."/>
            <person name="Hane J.K."/>
            <person name="Hoede C."/>
            <person name="van de Wouw A.P."/>
            <person name="Couloux A."/>
            <person name="Dominguez V."/>
            <person name="Anthouard V."/>
            <person name="Bally P."/>
            <person name="Bourras S."/>
            <person name="Cozijnsen A.J."/>
            <person name="Ciuffetti L.M."/>
            <person name="Degrave A."/>
            <person name="Dilmaghani A."/>
            <person name="Duret L."/>
            <person name="Fudal I."/>
            <person name="Goodwin S.B."/>
            <person name="Gout L."/>
            <person name="Glaser N."/>
            <person name="Linglin J."/>
            <person name="Kema G.H.J."/>
            <person name="Lapalu N."/>
            <person name="Lawrence C.B."/>
            <person name="May K."/>
            <person name="Meyer M."/>
            <person name="Ollivier B."/>
            <person name="Poulain J."/>
            <person name="Schoch C.L."/>
            <person name="Simon A."/>
            <person name="Spatafora J.W."/>
            <person name="Stachowiak A."/>
            <person name="Turgeon B.G."/>
            <person name="Tyler B.M."/>
            <person name="Vincent D."/>
            <person name="Weissenbach J."/>
            <person name="Amselem J."/>
            <person name="Quesneville H."/>
            <person name="Oliver R.P."/>
            <person name="Wincker P."/>
            <person name="Balesdent M.-H."/>
            <person name="Howlett B.J."/>
        </authorList>
    </citation>
    <scope>NUCLEOTIDE SEQUENCE [LARGE SCALE GENOMIC DNA]</scope>
    <source>
        <strain evidence="2">JN3 / isolate v23.1.3 / race Av1-4-5-6-7-8</strain>
    </source>
</reference>
<organism evidence="2">
    <name type="scientific">Leptosphaeria maculans (strain JN3 / isolate v23.1.3 / race Av1-4-5-6-7-8)</name>
    <name type="common">Blackleg fungus</name>
    <name type="synonym">Phoma lingam</name>
    <dbReference type="NCBI Taxonomy" id="985895"/>
    <lineage>
        <taxon>Eukaryota</taxon>
        <taxon>Fungi</taxon>
        <taxon>Dikarya</taxon>
        <taxon>Ascomycota</taxon>
        <taxon>Pezizomycotina</taxon>
        <taxon>Dothideomycetes</taxon>
        <taxon>Pleosporomycetidae</taxon>
        <taxon>Pleosporales</taxon>
        <taxon>Pleosporineae</taxon>
        <taxon>Leptosphaeriaceae</taxon>
        <taxon>Plenodomus</taxon>
        <taxon>Plenodomus lingam/Leptosphaeria maculans species complex</taxon>
    </lineage>
</organism>
<sequence>MPVLAITVASWWCGCGFPVVAKLRLVWSWSLGRAKTPTSDVRHAKVGSAISLYLWNPWTENAALADCTR</sequence>
<dbReference type="AlphaFoldDB" id="E4ZHM9"/>
<dbReference type="RefSeq" id="XP_003834227.1">
    <property type="nucleotide sequence ID" value="XM_003834179.1"/>
</dbReference>
<dbReference type="GeneID" id="13284966"/>
<proteinExistence type="predicted"/>
<name>E4ZHM9_LEPMJ</name>
<dbReference type="Proteomes" id="UP000002668">
    <property type="component" value="Genome"/>
</dbReference>
<dbReference type="VEuPathDB" id="FungiDB:LEMA_uP058960.1"/>
<accession>E4ZHM9</accession>
<evidence type="ECO:0000313" key="1">
    <source>
        <dbReference type="EMBL" id="CBX90862.1"/>
    </source>
</evidence>